<feature type="domain" description="Thioester reductase (TE)" evidence="12">
    <location>
        <begin position="31"/>
        <end position="300"/>
    </location>
</feature>
<feature type="transmembrane region" description="Helical" evidence="10">
    <location>
        <begin position="370"/>
        <end position="392"/>
    </location>
</feature>
<sequence>MSSKFGNTSSEDARFGGSDIIKIYDGKTIFLTGATGYLGKMILEKLLRTCYSIKKIYLLVREKKGKEINQRFEDIFSGPIWETQQKLNPKYRDKVFLVGGDLVLPNLGLSEESQAILKNEVNIILHCAATVRFDQLIKTAAYINVRSVKDLIEIAKDTKHLDVFLYISTAYSHSPRGLISEQFYKPPMNHEDLLNLVGALSDEKLSAITPMLLGEWPNTYTFTKAIAESLIEKEGTTLPMVMCRPAIITGAVSEPLPGWADNIYGPNGLFLLCGLGIMRSIYGKKDNNADMVPSDYVVNSVIAALAKRCITKSDEKSQKISSITPVYNYCSAPEAPISWDSFAFLLWKEGMKMPSVRSVWKPFYQMRETWIHHTLAILFLHTIPAYLIDFFLRIIGQKPLAVEAYEKINKLGDVLSYFTLREWEFRNDNIQHLWKELNEEDRKLFPFTMENFDWNSYSKVFVRGARLYILKEPVETIPQGLKIMRRFVIIHYTLLTVLVMIALYILTLLVNIIWIYS</sequence>
<comment type="caution">
    <text evidence="13">The sequence shown here is derived from an EMBL/GenBank/DDBJ whole genome shotgun (WGS) entry which is preliminary data.</text>
</comment>
<evidence type="ECO:0000259" key="11">
    <source>
        <dbReference type="Pfam" id="PF03015"/>
    </source>
</evidence>
<dbReference type="Pfam" id="PF03015">
    <property type="entry name" value="Sterile"/>
    <property type="match status" value="1"/>
</dbReference>
<evidence type="ECO:0000313" key="13">
    <source>
        <dbReference type="EMBL" id="KAL3271476.1"/>
    </source>
</evidence>
<keyword evidence="7 10" id="KW-0443">Lipid metabolism</keyword>
<evidence type="ECO:0000256" key="8">
    <source>
        <dbReference type="ARBA" id="ARBA00023136"/>
    </source>
</evidence>
<evidence type="ECO:0000256" key="2">
    <source>
        <dbReference type="ARBA" id="ARBA00005928"/>
    </source>
</evidence>
<dbReference type="EC" id="1.2.1.84" evidence="10"/>
<dbReference type="InterPro" id="IPR033640">
    <property type="entry name" value="FAR_C"/>
</dbReference>
<feature type="domain" description="Fatty acyl-CoA reductase C-terminal" evidence="11">
    <location>
        <begin position="380"/>
        <end position="472"/>
    </location>
</feature>
<keyword evidence="6 10" id="KW-1133">Transmembrane helix</keyword>
<evidence type="ECO:0000256" key="9">
    <source>
        <dbReference type="ARBA" id="ARBA00052530"/>
    </source>
</evidence>
<evidence type="ECO:0000256" key="4">
    <source>
        <dbReference type="ARBA" id="ARBA00022692"/>
    </source>
</evidence>
<comment type="subcellular location">
    <subcellularLocation>
        <location evidence="1">Membrane</location>
        <topology evidence="1">Multi-pass membrane protein</topology>
    </subcellularLocation>
</comment>
<keyword evidence="4 10" id="KW-0812">Transmembrane</keyword>
<dbReference type="PANTHER" id="PTHR11011">
    <property type="entry name" value="MALE STERILITY PROTEIN 2-RELATED"/>
    <property type="match status" value="1"/>
</dbReference>
<dbReference type="CDD" id="cd09071">
    <property type="entry name" value="FAR_C"/>
    <property type="match status" value="1"/>
</dbReference>
<dbReference type="SUPFAM" id="SSF51735">
    <property type="entry name" value="NAD(P)-binding Rossmann-fold domains"/>
    <property type="match status" value="1"/>
</dbReference>
<name>A0ABD2MYF6_9CUCU</name>
<dbReference type="Gene3D" id="3.40.50.720">
    <property type="entry name" value="NAD(P)-binding Rossmann-like Domain"/>
    <property type="match status" value="1"/>
</dbReference>
<comment type="function">
    <text evidence="10">Catalyzes the reduction of fatty acyl-CoA to fatty alcohols.</text>
</comment>
<comment type="catalytic activity">
    <reaction evidence="9 10">
        <text>a long-chain fatty acyl-CoA + 2 NADPH + 2 H(+) = a long-chain primary fatty alcohol + 2 NADP(+) + CoA</text>
        <dbReference type="Rhea" id="RHEA:52716"/>
        <dbReference type="ChEBI" id="CHEBI:15378"/>
        <dbReference type="ChEBI" id="CHEBI:57287"/>
        <dbReference type="ChEBI" id="CHEBI:57783"/>
        <dbReference type="ChEBI" id="CHEBI:58349"/>
        <dbReference type="ChEBI" id="CHEBI:77396"/>
        <dbReference type="ChEBI" id="CHEBI:83139"/>
        <dbReference type="EC" id="1.2.1.84"/>
    </reaction>
</comment>
<dbReference type="GO" id="GO:0102965">
    <property type="term" value="F:alcohol-forming long-chain fatty acyl-CoA reductase activity"/>
    <property type="evidence" value="ECO:0007669"/>
    <property type="project" value="UniProtKB-EC"/>
</dbReference>
<keyword evidence="8 10" id="KW-0472">Membrane</keyword>
<evidence type="ECO:0000313" key="14">
    <source>
        <dbReference type="Proteomes" id="UP001516400"/>
    </source>
</evidence>
<keyword evidence="10" id="KW-0560">Oxidoreductase</keyword>
<dbReference type="EMBL" id="JABFTP020000042">
    <property type="protein sequence ID" value="KAL3271476.1"/>
    <property type="molecule type" value="Genomic_DNA"/>
</dbReference>
<dbReference type="InterPro" id="IPR036291">
    <property type="entry name" value="NAD(P)-bd_dom_sf"/>
</dbReference>
<dbReference type="InterPro" id="IPR026055">
    <property type="entry name" value="FAR"/>
</dbReference>
<evidence type="ECO:0000256" key="6">
    <source>
        <dbReference type="ARBA" id="ARBA00022989"/>
    </source>
</evidence>
<dbReference type="Proteomes" id="UP001516400">
    <property type="component" value="Unassembled WGS sequence"/>
</dbReference>
<keyword evidence="5 10" id="KW-0521">NADP</keyword>
<evidence type="ECO:0000256" key="5">
    <source>
        <dbReference type="ARBA" id="ARBA00022857"/>
    </source>
</evidence>
<dbReference type="FunFam" id="3.40.50.720:FF:000143">
    <property type="entry name" value="Fatty acyl-CoA reductase"/>
    <property type="match status" value="1"/>
</dbReference>
<accession>A0ABD2MYF6</accession>
<dbReference type="GO" id="GO:1901568">
    <property type="term" value="P:fatty acid derivative metabolic process"/>
    <property type="evidence" value="ECO:0007669"/>
    <property type="project" value="UniProtKB-ARBA"/>
</dbReference>
<keyword evidence="14" id="KW-1185">Reference proteome</keyword>
<reference evidence="13 14" key="1">
    <citation type="journal article" date="2021" name="BMC Biol.">
        <title>Horizontally acquired antibacterial genes associated with adaptive radiation of ladybird beetles.</title>
        <authorList>
            <person name="Li H.S."/>
            <person name="Tang X.F."/>
            <person name="Huang Y.H."/>
            <person name="Xu Z.Y."/>
            <person name="Chen M.L."/>
            <person name="Du X.Y."/>
            <person name="Qiu B.Y."/>
            <person name="Chen P.T."/>
            <person name="Zhang W."/>
            <person name="Slipinski A."/>
            <person name="Escalona H.E."/>
            <person name="Waterhouse R.M."/>
            <person name="Zwick A."/>
            <person name="Pang H."/>
        </authorList>
    </citation>
    <scope>NUCLEOTIDE SEQUENCE [LARGE SCALE GENOMIC DNA]</scope>
    <source>
        <strain evidence="13">SYSU2018</strain>
    </source>
</reference>
<evidence type="ECO:0000259" key="12">
    <source>
        <dbReference type="Pfam" id="PF07993"/>
    </source>
</evidence>
<gene>
    <name evidence="13" type="ORF">HHI36_021961</name>
</gene>
<dbReference type="InterPro" id="IPR013120">
    <property type="entry name" value="FAR_NAD-bd"/>
</dbReference>
<dbReference type="PANTHER" id="PTHR11011:SF60">
    <property type="entry name" value="FATTY ACYL-COA REDUCTASE-RELATED"/>
    <property type="match status" value="1"/>
</dbReference>
<evidence type="ECO:0000256" key="3">
    <source>
        <dbReference type="ARBA" id="ARBA00022516"/>
    </source>
</evidence>
<evidence type="ECO:0000256" key="1">
    <source>
        <dbReference type="ARBA" id="ARBA00004141"/>
    </source>
</evidence>
<dbReference type="AlphaFoldDB" id="A0ABD2MYF6"/>
<dbReference type="Pfam" id="PF07993">
    <property type="entry name" value="NAD_binding_4"/>
    <property type="match status" value="1"/>
</dbReference>
<keyword evidence="3 10" id="KW-0444">Lipid biosynthesis</keyword>
<proteinExistence type="inferred from homology"/>
<evidence type="ECO:0000256" key="7">
    <source>
        <dbReference type="ARBA" id="ARBA00023098"/>
    </source>
</evidence>
<organism evidence="13 14">
    <name type="scientific">Cryptolaemus montrouzieri</name>
    <dbReference type="NCBI Taxonomy" id="559131"/>
    <lineage>
        <taxon>Eukaryota</taxon>
        <taxon>Metazoa</taxon>
        <taxon>Ecdysozoa</taxon>
        <taxon>Arthropoda</taxon>
        <taxon>Hexapoda</taxon>
        <taxon>Insecta</taxon>
        <taxon>Pterygota</taxon>
        <taxon>Neoptera</taxon>
        <taxon>Endopterygota</taxon>
        <taxon>Coleoptera</taxon>
        <taxon>Polyphaga</taxon>
        <taxon>Cucujiformia</taxon>
        <taxon>Coccinelloidea</taxon>
        <taxon>Coccinellidae</taxon>
        <taxon>Scymninae</taxon>
        <taxon>Scymnini</taxon>
        <taxon>Cryptolaemus</taxon>
    </lineage>
</organism>
<dbReference type="GO" id="GO:0016020">
    <property type="term" value="C:membrane"/>
    <property type="evidence" value="ECO:0007669"/>
    <property type="project" value="UniProtKB-SubCell"/>
</dbReference>
<feature type="transmembrane region" description="Helical" evidence="10">
    <location>
        <begin position="492"/>
        <end position="516"/>
    </location>
</feature>
<comment type="similarity">
    <text evidence="2 10">Belongs to the fatty acyl-CoA reductase family.</text>
</comment>
<dbReference type="CDD" id="cd05236">
    <property type="entry name" value="FAR-N_SDR_e"/>
    <property type="match status" value="1"/>
</dbReference>
<protein>
    <recommendedName>
        <fullName evidence="10">Fatty acyl-CoA reductase</fullName>
        <ecNumber evidence="10">1.2.1.84</ecNumber>
    </recommendedName>
</protein>
<evidence type="ECO:0000256" key="10">
    <source>
        <dbReference type="RuleBase" id="RU363097"/>
    </source>
</evidence>